<evidence type="ECO:0000256" key="5">
    <source>
        <dbReference type="ARBA" id="ARBA00035413"/>
    </source>
</evidence>
<evidence type="ECO:0000256" key="3">
    <source>
        <dbReference type="ARBA" id="ARBA00023274"/>
    </source>
</evidence>
<organism evidence="7">
    <name type="scientific">Cyprideis torosa</name>
    <dbReference type="NCBI Taxonomy" id="163714"/>
    <lineage>
        <taxon>Eukaryota</taxon>
        <taxon>Metazoa</taxon>
        <taxon>Ecdysozoa</taxon>
        <taxon>Arthropoda</taxon>
        <taxon>Crustacea</taxon>
        <taxon>Oligostraca</taxon>
        <taxon>Ostracoda</taxon>
        <taxon>Podocopa</taxon>
        <taxon>Podocopida</taxon>
        <taxon>Cytherocopina</taxon>
        <taxon>Cytheroidea</taxon>
        <taxon>Cytherideidae</taxon>
        <taxon>Cyprideis</taxon>
    </lineage>
</organism>
<dbReference type="InterPro" id="IPR000456">
    <property type="entry name" value="Ribosomal_bL17"/>
</dbReference>
<dbReference type="Pfam" id="PF01196">
    <property type="entry name" value="Ribosomal_L17"/>
    <property type="match status" value="1"/>
</dbReference>
<feature type="region of interest" description="Disordered" evidence="6">
    <location>
        <begin position="186"/>
        <end position="211"/>
    </location>
</feature>
<evidence type="ECO:0000256" key="4">
    <source>
        <dbReference type="ARBA" id="ARBA00035290"/>
    </source>
</evidence>
<dbReference type="GO" id="GO:0003735">
    <property type="term" value="F:structural constituent of ribosome"/>
    <property type="evidence" value="ECO:0007669"/>
    <property type="project" value="InterPro"/>
</dbReference>
<accession>A0A7R8W5M9</accession>
<dbReference type="OrthoDB" id="275000at2759"/>
<gene>
    <name evidence="7" type="ORF">CTOB1V02_LOCUS905</name>
</gene>
<dbReference type="PANTHER" id="PTHR14413">
    <property type="entry name" value="RIBOSOMAL PROTEIN L17"/>
    <property type="match status" value="1"/>
</dbReference>
<dbReference type="GO" id="GO:0005762">
    <property type="term" value="C:mitochondrial large ribosomal subunit"/>
    <property type="evidence" value="ECO:0007669"/>
    <property type="project" value="TreeGrafter"/>
</dbReference>
<dbReference type="Gene3D" id="3.90.1030.10">
    <property type="entry name" value="Ribosomal protein L17"/>
    <property type="match status" value="1"/>
</dbReference>
<dbReference type="EMBL" id="OB660121">
    <property type="protein sequence ID" value="CAD7222909.1"/>
    <property type="molecule type" value="Genomic_DNA"/>
</dbReference>
<keyword evidence="2" id="KW-0689">Ribosomal protein</keyword>
<evidence type="ECO:0000256" key="2">
    <source>
        <dbReference type="ARBA" id="ARBA00022980"/>
    </source>
</evidence>
<reference evidence="7" key="1">
    <citation type="submission" date="2020-11" db="EMBL/GenBank/DDBJ databases">
        <authorList>
            <person name="Tran Van P."/>
        </authorList>
    </citation>
    <scope>NUCLEOTIDE SEQUENCE</scope>
</reference>
<dbReference type="InterPro" id="IPR036373">
    <property type="entry name" value="Ribosomal_bL17_sf"/>
</dbReference>
<dbReference type="GO" id="GO:0006412">
    <property type="term" value="P:translation"/>
    <property type="evidence" value="ECO:0007669"/>
    <property type="project" value="InterPro"/>
</dbReference>
<evidence type="ECO:0000256" key="1">
    <source>
        <dbReference type="ARBA" id="ARBA00008777"/>
    </source>
</evidence>
<sequence>MGGRAAYARFRNAFFSPVPSQPKLDKLIPALRMTYPARHRQMPTPFVGPLGRLRKLRINVAAVIKLERIELPHHIIDETRQYTERLLSEAVVYGDCHRPTMELADFWLQEKQLIHKLFKVLVPRYKDIYNDTYTRMLKAPRVFPSKYPERSVLELKGNPFPPLINPKPWNKNLLHNVLLEEARREHHEMTKTLRHHSGDNNGEPAETGQVV</sequence>
<evidence type="ECO:0000256" key="6">
    <source>
        <dbReference type="SAM" id="MobiDB-lite"/>
    </source>
</evidence>
<dbReference type="AlphaFoldDB" id="A0A7R8W5M9"/>
<dbReference type="FunFam" id="3.90.1030.10:FF:000009">
    <property type="entry name" value="39S ribosomal protein L17, mitochondrial"/>
    <property type="match status" value="1"/>
</dbReference>
<proteinExistence type="inferred from homology"/>
<protein>
    <recommendedName>
        <fullName evidence="4">Large ribosomal subunit protein bL17m</fullName>
    </recommendedName>
    <alternativeName>
        <fullName evidence="5">39S ribosomal protein L17, mitochondrial</fullName>
    </alternativeName>
</protein>
<dbReference type="PANTHER" id="PTHR14413:SF16">
    <property type="entry name" value="LARGE RIBOSOMAL SUBUNIT PROTEIN BL17M"/>
    <property type="match status" value="1"/>
</dbReference>
<comment type="similarity">
    <text evidence="1">Belongs to the bacterial ribosomal protein bL17 family.</text>
</comment>
<keyword evidence="3" id="KW-0687">Ribonucleoprotein</keyword>
<name>A0A7R8W5M9_9CRUS</name>
<evidence type="ECO:0000313" key="7">
    <source>
        <dbReference type="EMBL" id="CAD7222909.1"/>
    </source>
</evidence>
<dbReference type="SUPFAM" id="SSF64263">
    <property type="entry name" value="Prokaryotic ribosomal protein L17"/>
    <property type="match status" value="1"/>
</dbReference>